<organism evidence="1 2">
    <name type="scientific">Polaribacter sejongensis</name>
    <dbReference type="NCBI Taxonomy" id="985043"/>
    <lineage>
        <taxon>Bacteria</taxon>
        <taxon>Pseudomonadati</taxon>
        <taxon>Bacteroidota</taxon>
        <taxon>Flavobacteriia</taxon>
        <taxon>Flavobacteriales</taxon>
        <taxon>Flavobacteriaceae</taxon>
    </lineage>
</organism>
<dbReference type="RefSeq" id="WP_290249111.1">
    <property type="nucleotide sequence ID" value="NZ_CP114178.1"/>
</dbReference>
<proteinExistence type="predicted"/>
<sequence>MSTYWNGNCSEANGKYKLDVGEFLIMLYEIKWSARGTPYYPKILIHYSTTAYASRF</sequence>
<gene>
    <name evidence="1" type="ORF">QWY81_14980</name>
</gene>
<protein>
    <submittedName>
        <fullName evidence="1">Uncharacterized protein</fullName>
    </submittedName>
</protein>
<reference evidence="1 2" key="1">
    <citation type="journal article" date="2014" name="Int. J. Syst. Evol. Microbiol.">
        <title>Complete genome sequence of Corynebacterium casei LMG S-19264T (=DSM 44701T), isolated from a smear-ripened cheese.</title>
        <authorList>
            <consortium name="US DOE Joint Genome Institute (JGI-PGF)"/>
            <person name="Walter F."/>
            <person name="Albersmeier A."/>
            <person name="Kalinowski J."/>
            <person name="Ruckert C."/>
        </authorList>
    </citation>
    <scope>NUCLEOTIDE SEQUENCE [LARGE SCALE GENOMIC DNA]</scope>
    <source>
        <strain evidence="1 2">CECT 8670</strain>
    </source>
</reference>
<dbReference type="EMBL" id="JAUFQH010000015">
    <property type="protein sequence ID" value="MDN3620767.1"/>
    <property type="molecule type" value="Genomic_DNA"/>
</dbReference>
<accession>A0AAJ1QYZ6</accession>
<evidence type="ECO:0000313" key="2">
    <source>
        <dbReference type="Proteomes" id="UP001228636"/>
    </source>
</evidence>
<dbReference type="Proteomes" id="UP001228636">
    <property type="component" value="Unassembled WGS sequence"/>
</dbReference>
<name>A0AAJ1QYZ6_9FLAO</name>
<comment type="caution">
    <text evidence="1">The sequence shown here is derived from an EMBL/GenBank/DDBJ whole genome shotgun (WGS) entry which is preliminary data.</text>
</comment>
<evidence type="ECO:0000313" key="1">
    <source>
        <dbReference type="EMBL" id="MDN3620767.1"/>
    </source>
</evidence>
<dbReference type="AlphaFoldDB" id="A0AAJ1QYZ6"/>